<dbReference type="RefSeq" id="WP_301546647.1">
    <property type="nucleotide sequence ID" value="NZ_CBCSDF010000004.1"/>
</dbReference>
<gene>
    <name evidence="3" type="ORF">R5H13_22905</name>
</gene>
<dbReference type="EMBL" id="CP137579">
    <property type="protein sequence ID" value="WOX30731.1"/>
    <property type="molecule type" value="Genomic_DNA"/>
</dbReference>
<dbReference type="SUPFAM" id="SSF52096">
    <property type="entry name" value="ClpP/crotonase"/>
    <property type="match status" value="1"/>
</dbReference>
<evidence type="ECO:0000256" key="1">
    <source>
        <dbReference type="SAM" id="MobiDB-lite"/>
    </source>
</evidence>
<accession>A0ABZ0MFU0</accession>
<dbReference type="InterPro" id="IPR005151">
    <property type="entry name" value="Tail-specific_protease"/>
</dbReference>
<sequence>MSAIICSNKGKKMKSRNGIITWGFVILSPLAHADISYIDKTHILNTLTNNIEQQYVEVKKIDKISDALTELKASPAFTHSPSQEQFASLLTAELQKFDKHFTVQWRNLNESQNNKTKRESWFTKLSRKNSGFNRVEVLDGNIGYVDFWGFDELSKNSKNIAESVMGFVSNVDALIFDLRNNGGGSAEMVQFISSYFLKPNTHLNSIYWRATDSTREFRTFDNVSDSIHLDTPIYILTSNDTFSAAEEFAYNLKYLERATLVGETTKGGANPWQFYELGSGFRAGIPIAKAINPKTKTNWESIGVKPHIETSQTNALDVAYKIALNEVKKSVSNEHQIKEINDKLEELSNDTPFKETPQSTM</sequence>
<evidence type="ECO:0000313" key="3">
    <source>
        <dbReference type="EMBL" id="WOX30731.1"/>
    </source>
</evidence>
<proteinExistence type="predicted"/>
<keyword evidence="4" id="KW-1185">Reference proteome</keyword>
<dbReference type="Gene3D" id="3.90.226.10">
    <property type="entry name" value="2-enoyl-CoA Hydratase, Chain A, domain 1"/>
    <property type="match status" value="1"/>
</dbReference>
<dbReference type="PANTHER" id="PTHR11261:SF3">
    <property type="entry name" value="RETINOL-BINDING PROTEIN 3"/>
    <property type="match status" value="1"/>
</dbReference>
<organism evidence="3 4">
    <name type="scientific">Pseudoalteromonas maricaloris</name>
    <dbReference type="NCBI Taxonomy" id="184924"/>
    <lineage>
        <taxon>Bacteria</taxon>
        <taxon>Pseudomonadati</taxon>
        <taxon>Pseudomonadota</taxon>
        <taxon>Gammaproteobacteria</taxon>
        <taxon>Alteromonadales</taxon>
        <taxon>Pseudoalteromonadaceae</taxon>
        <taxon>Pseudoalteromonas</taxon>
    </lineage>
</organism>
<feature type="region of interest" description="Disordered" evidence="1">
    <location>
        <begin position="342"/>
        <end position="361"/>
    </location>
</feature>
<protein>
    <submittedName>
        <fullName evidence="3">S41 family peptidase</fullName>
    </submittedName>
</protein>
<dbReference type="CDD" id="cd07563">
    <property type="entry name" value="Peptidase_S41_IRBP"/>
    <property type="match status" value="1"/>
</dbReference>
<dbReference type="Proteomes" id="UP001304419">
    <property type="component" value="Chromosome 2"/>
</dbReference>
<dbReference type="Pfam" id="PF03572">
    <property type="entry name" value="Peptidase_S41"/>
    <property type="match status" value="1"/>
</dbReference>
<evidence type="ECO:0000313" key="4">
    <source>
        <dbReference type="Proteomes" id="UP001304419"/>
    </source>
</evidence>
<dbReference type="SMART" id="SM00245">
    <property type="entry name" value="TSPc"/>
    <property type="match status" value="1"/>
</dbReference>
<dbReference type="Gene3D" id="3.30.750.44">
    <property type="match status" value="1"/>
</dbReference>
<dbReference type="PANTHER" id="PTHR11261">
    <property type="entry name" value="INTERPHOTORECEPTOR RETINOID-BINDING PROTEIN"/>
    <property type="match status" value="1"/>
</dbReference>
<reference evidence="3 4" key="1">
    <citation type="submission" date="2023-10" db="EMBL/GenBank/DDBJ databases">
        <title>To unveil natural product biosynthetic capacity in Pseudoalteromonas.</title>
        <authorList>
            <person name="Wang J."/>
        </authorList>
    </citation>
    <scope>NUCLEOTIDE SEQUENCE [LARGE SCALE GENOMIC DNA]</scope>
    <source>
        <strain evidence="3 4">DSM 15914</strain>
    </source>
</reference>
<evidence type="ECO:0000259" key="2">
    <source>
        <dbReference type="SMART" id="SM00245"/>
    </source>
</evidence>
<feature type="domain" description="Tail specific protease" evidence="2">
    <location>
        <begin position="109"/>
        <end position="311"/>
    </location>
</feature>
<name>A0ABZ0MFU0_9GAMM</name>
<dbReference type="InterPro" id="IPR029045">
    <property type="entry name" value="ClpP/crotonase-like_dom_sf"/>
</dbReference>